<name>A0A1L2ZLJ1_9MICC</name>
<protein>
    <recommendedName>
        <fullName evidence="1">AB hydrolase-1 domain-containing protein</fullName>
    </recommendedName>
</protein>
<dbReference type="OrthoDB" id="5195507at2"/>
<dbReference type="Proteomes" id="UP000183530">
    <property type="component" value="Chromosome"/>
</dbReference>
<dbReference type="InterPro" id="IPR000639">
    <property type="entry name" value="Epox_hydrolase-like"/>
</dbReference>
<evidence type="ECO:0000259" key="1">
    <source>
        <dbReference type="Pfam" id="PF00561"/>
    </source>
</evidence>
<evidence type="ECO:0000313" key="2">
    <source>
        <dbReference type="EMBL" id="APF40069.1"/>
    </source>
</evidence>
<dbReference type="InterPro" id="IPR000073">
    <property type="entry name" value="AB_hydrolase_1"/>
</dbReference>
<dbReference type="GO" id="GO:0016020">
    <property type="term" value="C:membrane"/>
    <property type="evidence" value="ECO:0007669"/>
    <property type="project" value="TreeGrafter"/>
</dbReference>
<dbReference type="GO" id="GO:0003824">
    <property type="term" value="F:catalytic activity"/>
    <property type="evidence" value="ECO:0007669"/>
    <property type="project" value="InterPro"/>
</dbReference>
<sequence length="309" mass="34055">MQSDQPLNDDRPAVVTTVRVEESDVRVYTYPATVQHQRAVLDEASGHFKATSDGVILAIHGFRGDHHGLRRIINALPEYTFVVPDLPGFGESTAYWGTKHDVAGYGLVIQALKKVLGISDSAILLGHSYGSIVTSAFMAQHPGSFQSLILINPICEPALESSQRALSYLAQGYYGFARLLPRDLGESFIKMRLATDVTSFAMTKSKDTDIRRYVFNQHRTYFGGFASIDVLQQSYESSIKESVRDYAAQIPVPTLLIVGELDELGSVPKQEHLASLFPDARLTVIPRVGHLIHYETPFSAAAAVRGFLQ</sequence>
<dbReference type="InterPro" id="IPR029058">
    <property type="entry name" value="AB_hydrolase_fold"/>
</dbReference>
<dbReference type="PANTHER" id="PTHR43798">
    <property type="entry name" value="MONOACYLGLYCEROL LIPASE"/>
    <property type="match status" value="1"/>
</dbReference>
<accession>A0A1L2ZLJ1</accession>
<gene>
    <name evidence="2" type="ORF">BHE16_02460</name>
</gene>
<dbReference type="InterPro" id="IPR050266">
    <property type="entry name" value="AB_hydrolase_sf"/>
</dbReference>
<feature type="domain" description="AB hydrolase-1" evidence="1">
    <location>
        <begin position="55"/>
        <end position="296"/>
    </location>
</feature>
<dbReference type="PANTHER" id="PTHR43798:SF33">
    <property type="entry name" value="HYDROLASE, PUTATIVE (AFU_ORTHOLOGUE AFUA_2G14860)-RELATED"/>
    <property type="match status" value="1"/>
</dbReference>
<dbReference type="AlphaFoldDB" id="A0A1L2ZLJ1"/>
<dbReference type="Pfam" id="PF00561">
    <property type="entry name" value="Abhydrolase_1"/>
    <property type="match status" value="1"/>
</dbReference>
<dbReference type="PRINTS" id="PR00111">
    <property type="entry name" value="ABHYDROLASE"/>
</dbReference>
<evidence type="ECO:0000313" key="3">
    <source>
        <dbReference type="Proteomes" id="UP000183530"/>
    </source>
</evidence>
<dbReference type="SUPFAM" id="SSF53474">
    <property type="entry name" value="alpha/beta-Hydrolases"/>
    <property type="match status" value="1"/>
</dbReference>
<dbReference type="Gene3D" id="3.40.50.1820">
    <property type="entry name" value="alpha/beta hydrolase"/>
    <property type="match status" value="1"/>
</dbReference>
<dbReference type="PRINTS" id="PR00412">
    <property type="entry name" value="EPOXHYDRLASE"/>
</dbReference>
<reference evidence="2 3" key="1">
    <citation type="submission" date="2016-11" db="EMBL/GenBank/DDBJ databases">
        <title>Genome sequencing of Zhihengliuella aestuarii B18 antagonistic to Plasmodiophora brassicae.</title>
        <authorList>
            <person name="Luo Y."/>
        </authorList>
    </citation>
    <scope>NUCLEOTIDE SEQUENCE [LARGE SCALE GENOMIC DNA]</scope>
    <source>
        <strain evidence="2 3">B18</strain>
    </source>
</reference>
<dbReference type="STRING" id="556325.BHE16_02460"/>
<proteinExistence type="predicted"/>
<dbReference type="EMBL" id="CP018135">
    <property type="protein sequence ID" value="APF40069.1"/>
    <property type="molecule type" value="Genomic_DNA"/>
</dbReference>
<dbReference type="KEGG" id="nae:BHE16_02460"/>
<organism evidence="2 3">
    <name type="scientific">Neomicrococcus aestuarii</name>
    <dbReference type="NCBI Taxonomy" id="556325"/>
    <lineage>
        <taxon>Bacteria</taxon>
        <taxon>Bacillati</taxon>
        <taxon>Actinomycetota</taxon>
        <taxon>Actinomycetes</taxon>
        <taxon>Micrococcales</taxon>
        <taxon>Micrococcaceae</taxon>
        <taxon>Neomicrococcus</taxon>
    </lineage>
</organism>
<dbReference type="RefSeq" id="WP_071893547.1">
    <property type="nucleotide sequence ID" value="NZ_CP018135.1"/>
</dbReference>
<keyword evidence="3" id="KW-1185">Reference proteome</keyword>